<name>A0A9D5R7Q9_9FIRM</name>
<comment type="caution">
    <text evidence="1">The sequence shown here is derived from an EMBL/GenBank/DDBJ whole genome shotgun (WGS) entry which is preliminary data.</text>
</comment>
<dbReference type="Proteomes" id="UP000806542">
    <property type="component" value="Unassembled WGS sequence"/>
</dbReference>
<gene>
    <name evidence="1" type="ORF">INF28_01360</name>
</gene>
<dbReference type="AlphaFoldDB" id="A0A9D5R7Q9"/>
<dbReference type="EMBL" id="JADCKB010000002">
    <property type="protein sequence ID" value="MBE5039117.1"/>
    <property type="molecule type" value="Genomic_DNA"/>
</dbReference>
<reference evidence="1" key="1">
    <citation type="submission" date="2020-10" db="EMBL/GenBank/DDBJ databases">
        <title>ChiBAC.</title>
        <authorList>
            <person name="Zenner C."/>
            <person name="Hitch T.C.A."/>
            <person name="Clavel T."/>
        </authorList>
    </citation>
    <scope>NUCLEOTIDE SEQUENCE</scope>
    <source>
        <strain evidence="1">DSM 107454</strain>
    </source>
</reference>
<evidence type="ECO:0000313" key="1">
    <source>
        <dbReference type="EMBL" id="MBE5039117.1"/>
    </source>
</evidence>
<proteinExistence type="predicted"/>
<keyword evidence="2" id="KW-1185">Reference proteome</keyword>
<sequence length="58" mass="6344">MPQYPKVVLTIPGKENAEAALTCRNTRGRDTDKAAKFNVALNGIAESSIKILDIYSLH</sequence>
<accession>A0A9D5R7Q9</accession>
<protein>
    <submittedName>
        <fullName evidence="1">Uncharacterized protein</fullName>
    </submittedName>
</protein>
<evidence type="ECO:0000313" key="2">
    <source>
        <dbReference type="Proteomes" id="UP000806542"/>
    </source>
</evidence>
<organism evidence="1 2">
    <name type="scientific">Ructibacterium gallinarum</name>
    <dbReference type="NCBI Taxonomy" id="2779355"/>
    <lineage>
        <taxon>Bacteria</taxon>
        <taxon>Bacillati</taxon>
        <taxon>Bacillota</taxon>
        <taxon>Clostridia</taxon>
        <taxon>Eubacteriales</taxon>
        <taxon>Oscillospiraceae</taxon>
        <taxon>Ructibacterium</taxon>
    </lineage>
</organism>